<proteinExistence type="predicted"/>
<evidence type="ECO:0000313" key="2">
    <source>
        <dbReference type="Proteomes" id="UP000252085"/>
    </source>
</evidence>
<evidence type="ECO:0000313" key="1">
    <source>
        <dbReference type="EMBL" id="RCJ36420.1"/>
    </source>
</evidence>
<accession>A0A367RL13</accession>
<dbReference type="EMBL" id="LXQE01000149">
    <property type="protein sequence ID" value="RCJ36420.1"/>
    <property type="molecule type" value="Genomic_DNA"/>
</dbReference>
<organism evidence="1 2">
    <name type="scientific">Nostoc punctiforme NIES-2108</name>
    <dbReference type="NCBI Taxonomy" id="1356359"/>
    <lineage>
        <taxon>Bacteria</taxon>
        <taxon>Bacillati</taxon>
        <taxon>Cyanobacteriota</taxon>
        <taxon>Cyanophyceae</taxon>
        <taxon>Nostocales</taxon>
        <taxon>Nostocaceae</taxon>
        <taxon>Nostoc</taxon>
    </lineage>
</organism>
<comment type="caution">
    <text evidence="1">The sequence shown here is derived from an EMBL/GenBank/DDBJ whole genome shotgun (WGS) entry which is preliminary data.</text>
</comment>
<dbReference type="AlphaFoldDB" id="A0A367RL13"/>
<protein>
    <submittedName>
        <fullName evidence="1">Uncharacterized protein</fullName>
    </submittedName>
</protein>
<dbReference type="Proteomes" id="UP000252085">
    <property type="component" value="Unassembled WGS sequence"/>
</dbReference>
<sequence>MAVQHKYVSHIPKIAIVSNPYLRDHWQLSQKAIGIEIDDLPVLYDAWRREVLSYFLDIPISRLPKLVSVND</sequence>
<reference evidence="1 2" key="1">
    <citation type="submission" date="2016-04" db="EMBL/GenBank/DDBJ databases">
        <authorList>
            <person name="Evans L.H."/>
            <person name="Alamgir A."/>
            <person name="Owens N."/>
            <person name="Weber N.D."/>
            <person name="Virtaneva K."/>
            <person name="Barbian K."/>
            <person name="Babar A."/>
            <person name="Rosenke K."/>
        </authorList>
    </citation>
    <scope>NUCLEOTIDE SEQUENCE [LARGE SCALE GENOMIC DNA]</scope>
    <source>
        <strain evidence="1">NIES-2108</strain>
    </source>
</reference>
<name>A0A367RL13_NOSPU</name>
<gene>
    <name evidence="1" type="ORF">A6769_17120</name>
</gene>